<protein>
    <submittedName>
        <fullName evidence="3">Enoyl-CoA hydratase/isomerase family protein</fullName>
    </submittedName>
</protein>
<proteinExistence type="inferred from homology"/>
<evidence type="ECO:0000256" key="2">
    <source>
        <dbReference type="SAM" id="MobiDB-lite"/>
    </source>
</evidence>
<evidence type="ECO:0000313" key="3">
    <source>
        <dbReference type="EMBL" id="RVT89306.1"/>
    </source>
</evidence>
<name>A0A437LVB4_9SPHN</name>
<reference evidence="3 4" key="1">
    <citation type="submission" date="2019-01" db="EMBL/GenBank/DDBJ databases">
        <authorList>
            <person name="Chen W.-M."/>
        </authorList>
    </citation>
    <scope>NUCLEOTIDE SEQUENCE [LARGE SCALE GENOMIC DNA]</scope>
    <source>
        <strain evidence="3 4">CCP-7</strain>
    </source>
</reference>
<organism evidence="3 4">
    <name type="scientific">Sphingomonas crocodyli</name>
    <dbReference type="NCBI Taxonomy" id="1979270"/>
    <lineage>
        <taxon>Bacteria</taxon>
        <taxon>Pseudomonadati</taxon>
        <taxon>Pseudomonadota</taxon>
        <taxon>Alphaproteobacteria</taxon>
        <taxon>Sphingomonadales</taxon>
        <taxon>Sphingomonadaceae</taxon>
        <taxon>Sphingomonas</taxon>
    </lineage>
</organism>
<dbReference type="InterPro" id="IPR029045">
    <property type="entry name" value="ClpP/crotonase-like_dom_sf"/>
</dbReference>
<evidence type="ECO:0000313" key="4">
    <source>
        <dbReference type="Proteomes" id="UP000282971"/>
    </source>
</evidence>
<gene>
    <name evidence="3" type="ORF">EOD43_21265</name>
</gene>
<dbReference type="Gene3D" id="3.90.226.10">
    <property type="entry name" value="2-enoyl-CoA Hydratase, Chain A, domain 1"/>
    <property type="match status" value="1"/>
</dbReference>
<keyword evidence="4" id="KW-1185">Reference proteome</keyword>
<keyword evidence="3" id="KW-0413">Isomerase</keyword>
<dbReference type="SUPFAM" id="SSF52096">
    <property type="entry name" value="ClpP/crotonase"/>
    <property type="match status" value="1"/>
</dbReference>
<dbReference type="Proteomes" id="UP000282971">
    <property type="component" value="Unassembled WGS sequence"/>
</dbReference>
<dbReference type="CDD" id="cd06558">
    <property type="entry name" value="crotonase-like"/>
    <property type="match status" value="1"/>
</dbReference>
<dbReference type="GO" id="GO:0016853">
    <property type="term" value="F:isomerase activity"/>
    <property type="evidence" value="ECO:0007669"/>
    <property type="project" value="UniProtKB-KW"/>
</dbReference>
<dbReference type="InterPro" id="IPR001753">
    <property type="entry name" value="Enoyl-CoA_hydra/iso"/>
</dbReference>
<accession>A0A437LVB4</accession>
<feature type="region of interest" description="Disordered" evidence="2">
    <location>
        <begin position="263"/>
        <end position="282"/>
    </location>
</feature>
<dbReference type="OrthoDB" id="9807606at2"/>
<comment type="similarity">
    <text evidence="1">Belongs to the enoyl-CoA hydratase/isomerase family.</text>
</comment>
<sequence>MFTKLDDYKNKYKNITFERRDGILQMTFTTDGGPLKWSAMPDGPQHEAGAAFFDVGHDPENKIVILTSGGDRWCTDYDLDNYPDQEGVTPLWWDYLYRAERDLFTQLLDIPVPVIGIVNGPATYHAEIPLLSDVVLAADDAFFRDDSHVAVGVVAGDGIQVLWQMLVGINRARAMQYLHQSISVDDALVQGFVAEKHPREKLLARAYEVAENLIKTCSPVTLRNTRLTMTQYIKTRLFNEHAGSYALEGLAQVMRPQLQSAPDVEVWHSRHPNKGSIKIGHD</sequence>
<dbReference type="Pfam" id="PF00378">
    <property type="entry name" value="ECH_1"/>
    <property type="match status" value="1"/>
</dbReference>
<dbReference type="PANTHER" id="PTHR43802:SF1">
    <property type="entry name" value="IP11341P-RELATED"/>
    <property type="match status" value="1"/>
</dbReference>
<dbReference type="RefSeq" id="WP_127746222.1">
    <property type="nucleotide sequence ID" value="NZ_SACN01000005.1"/>
</dbReference>
<dbReference type="EMBL" id="SACN01000005">
    <property type="protein sequence ID" value="RVT89306.1"/>
    <property type="molecule type" value="Genomic_DNA"/>
</dbReference>
<evidence type="ECO:0000256" key="1">
    <source>
        <dbReference type="ARBA" id="ARBA00005254"/>
    </source>
</evidence>
<dbReference type="AlphaFoldDB" id="A0A437LVB4"/>
<dbReference type="PANTHER" id="PTHR43802">
    <property type="entry name" value="ENOYL-COA HYDRATASE"/>
    <property type="match status" value="1"/>
</dbReference>
<comment type="caution">
    <text evidence="3">The sequence shown here is derived from an EMBL/GenBank/DDBJ whole genome shotgun (WGS) entry which is preliminary data.</text>
</comment>